<feature type="compositionally biased region" description="Low complexity" evidence="1">
    <location>
        <begin position="519"/>
        <end position="529"/>
    </location>
</feature>
<protein>
    <recommendedName>
        <fullName evidence="2">Spt20-like SEP domain-containing protein</fullName>
    </recommendedName>
</protein>
<dbReference type="Pfam" id="PF12090">
    <property type="entry name" value="Spt20_SEP"/>
    <property type="match status" value="1"/>
</dbReference>
<organism evidence="3 4">
    <name type="scientific">Ophiocordyceps australis</name>
    <dbReference type="NCBI Taxonomy" id="1399860"/>
    <lineage>
        <taxon>Eukaryota</taxon>
        <taxon>Fungi</taxon>
        <taxon>Dikarya</taxon>
        <taxon>Ascomycota</taxon>
        <taxon>Pezizomycotina</taxon>
        <taxon>Sordariomycetes</taxon>
        <taxon>Hypocreomycetidae</taxon>
        <taxon>Hypocreales</taxon>
        <taxon>Ophiocordycipitaceae</taxon>
        <taxon>Ophiocordyceps</taxon>
    </lineage>
</organism>
<feature type="compositionally biased region" description="Polar residues" evidence="1">
    <location>
        <begin position="95"/>
        <end position="106"/>
    </location>
</feature>
<evidence type="ECO:0000313" key="4">
    <source>
        <dbReference type="Proteomes" id="UP000224854"/>
    </source>
</evidence>
<evidence type="ECO:0000259" key="2">
    <source>
        <dbReference type="Pfam" id="PF12090"/>
    </source>
</evidence>
<feature type="region of interest" description="Disordered" evidence="1">
    <location>
        <begin position="1"/>
        <end position="118"/>
    </location>
</feature>
<feature type="region of interest" description="Disordered" evidence="1">
    <location>
        <begin position="437"/>
        <end position="463"/>
    </location>
</feature>
<dbReference type="EMBL" id="NJEU01000413">
    <property type="protein sequence ID" value="PHH74729.1"/>
    <property type="molecule type" value="Genomic_DNA"/>
</dbReference>
<evidence type="ECO:0000256" key="1">
    <source>
        <dbReference type="SAM" id="MobiDB-lite"/>
    </source>
</evidence>
<evidence type="ECO:0000313" key="3">
    <source>
        <dbReference type="EMBL" id="PHH74729.1"/>
    </source>
</evidence>
<feature type="compositionally biased region" description="Polar residues" evidence="1">
    <location>
        <begin position="612"/>
        <end position="661"/>
    </location>
</feature>
<feature type="compositionally biased region" description="Polar residues" evidence="1">
    <location>
        <begin position="342"/>
        <end position="357"/>
    </location>
</feature>
<feature type="region of interest" description="Disordered" evidence="1">
    <location>
        <begin position="327"/>
        <end position="361"/>
    </location>
</feature>
<feature type="compositionally biased region" description="Polar residues" evidence="1">
    <location>
        <begin position="1"/>
        <end position="11"/>
    </location>
</feature>
<proteinExistence type="predicted"/>
<dbReference type="InterPro" id="IPR046468">
    <property type="entry name" value="Spt20-like_SEP"/>
</dbReference>
<dbReference type="OrthoDB" id="1932706at2759"/>
<sequence length="797" mass="85878">MAPGSPVTSLSGAPKTKTPVPPRAQANGGPVPGGPSSSPSPSLSSRKPPPPPLRQTPTSAGGDHSITIATSTVRPASRPVRRDAPVPSTGPGASAPQTSGRTSRNSAGMRLTSIPGDTNSRLTEPLPYLVTDSYILNKFARHKPSLVVHLYPTHFRFDSQDGIFPYKSPMKIFLEHLKSHTVPHDLLEYLHQYDVPFYDDRLIVQVLDHKMVAAMNKDASSESKKAPLLSMTAAPASINNYNQYLTPSPFASYQKEDQNKPGMNANDDKSSKDKANENGSSSIPVVGETGQAKSGGPQGPRKYTLVLHPTAESLQAELRIKAAAASKISTEGKGNSDGAAVQQPSTPMSLAPQTPSVANMPPPAKAQMLLKAHPQLYLRPSKSVEETIALMDFFRHPDHSAPPPKPKTRKRTRAEMAADEAAAAEHQRFMLCMDDKMTSTAGQNGSGSDADAQTSATDFEPRFGRFKLIEDLRRDQAEKEQEKLKQQDADKRAQQVEAERRVQQQQQQQEMDRRHMQRQQELFQQQRQQADAEKARGEAASNREMQMRMEQTQRQVMARRTPAPGANNNQNGQGAAPGPMAHHGHGVQCMNMSVGASNGIAGAGPNAMANAVQGQGQAQPRFQTQMSQGQASSPVVQQGTPQQNMSSPMASVPMQQTNSAVAGSPPRPSPDVQSVQQLTVPMAHSMSARGSQQSNPSGTPRGPNATPNLAHGTPINRQAMTATPRMTQASPPPNMMAQGSQMGHQAIMMNQQGMNPHNQIYAQMAAANQHRVMAQQQQHLAAMQNGNSNLVMNGAHS</sequence>
<accession>A0A2C5XJJ9</accession>
<dbReference type="AlphaFoldDB" id="A0A2C5XJJ9"/>
<feature type="region of interest" description="Disordered" evidence="1">
    <location>
        <begin position="251"/>
        <end position="303"/>
    </location>
</feature>
<keyword evidence="4" id="KW-1185">Reference proteome</keyword>
<feature type="compositionally biased region" description="Polar residues" evidence="1">
    <location>
        <begin position="688"/>
        <end position="698"/>
    </location>
</feature>
<feature type="domain" description="Spt20-like SEP" evidence="2">
    <location>
        <begin position="141"/>
        <end position="392"/>
    </location>
</feature>
<feature type="compositionally biased region" description="Polar residues" evidence="1">
    <location>
        <begin position="438"/>
        <end position="457"/>
    </location>
</feature>
<dbReference type="Proteomes" id="UP000224854">
    <property type="component" value="Unassembled WGS sequence"/>
</dbReference>
<name>A0A2C5XJJ9_9HYPO</name>
<reference evidence="3 4" key="1">
    <citation type="submission" date="2017-06" db="EMBL/GenBank/DDBJ databases">
        <title>Ant-infecting Ophiocordyceps genomes reveal a high diversity of potential behavioral manipulation genes and a possible major role for enterotoxins.</title>
        <authorList>
            <person name="De Bekker C."/>
            <person name="Evans H.C."/>
            <person name="Brachmann A."/>
            <person name="Hughes D.P."/>
        </authorList>
    </citation>
    <scope>NUCLEOTIDE SEQUENCE [LARGE SCALE GENOMIC DNA]</scope>
    <source>
        <strain evidence="3 4">1348a</strain>
    </source>
</reference>
<feature type="compositionally biased region" description="Low complexity" evidence="1">
    <location>
        <begin position="34"/>
        <end position="46"/>
    </location>
</feature>
<comment type="caution">
    <text evidence="3">The sequence shown here is derived from an EMBL/GenBank/DDBJ whole genome shotgun (WGS) entry which is preliminary data.</text>
</comment>
<feature type="compositionally biased region" description="Basic and acidic residues" evidence="1">
    <location>
        <begin position="477"/>
        <end position="502"/>
    </location>
</feature>
<feature type="compositionally biased region" description="Low complexity" evidence="1">
    <location>
        <begin position="548"/>
        <end position="579"/>
    </location>
</feature>
<feature type="region of interest" description="Disordered" evidence="1">
    <location>
        <begin position="477"/>
        <end position="584"/>
    </location>
</feature>
<feature type="region of interest" description="Disordered" evidence="1">
    <location>
        <begin position="611"/>
        <end position="713"/>
    </location>
</feature>
<gene>
    <name evidence="3" type="ORF">CDD82_4807</name>
</gene>
<feature type="compositionally biased region" description="Basic and acidic residues" evidence="1">
    <location>
        <begin position="266"/>
        <end position="276"/>
    </location>
</feature>